<keyword evidence="3" id="KW-0934">Plastid</keyword>
<dbReference type="SMART" id="SM00382">
    <property type="entry name" value="AAA"/>
    <property type="match status" value="1"/>
</dbReference>
<dbReference type="InterPro" id="IPR003593">
    <property type="entry name" value="AAA+_ATPase"/>
</dbReference>
<evidence type="ECO:0000313" key="3">
    <source>
        <dbReference type="EMBL" id="AYQ95150.1"/>
    </source>
</evidence>
<name>A0A499S789_SPESI</name>
<dbReference type="PANTHER" id="PTHR23077:SF117">
    <property type="entry name" value="AAA+ ATPASE DOMAIN-CONTAINING PROTEIN"/>
    <property type="match status" value="1"/>
</dbReference>
<keyword evidence="3" id="KW-0131">Cell cycle</keyword>
<proteinExistence type="predicted"/>
<dbReference type="Gene3D" id="3.40.50.300">
    <property type="entry name" value="P-loop containing nucleotide triphosphate hydrolases"/>
    <property type="match status" value="2"/>
</dbReference>
<dbReference type="GO" id="GO:0016887">
    <property type="term" value="F:ATP hydrolysis activity"/>
    <property type="evidence" value="ECO:0007669"/>
    <property type="project" value="InterPro"/>
</dbReference>
<evidence type="ECO:0000256" key="1">
    <source>
        <dbReference type="SAM" id="MobiDB-lite"/>
    </source>
</evidence>
<dbReference type="RefSeq" id="YP_009632798.1">
    <property type="nucleotide sequence ID" value="NC_042251.1"/>
</dbReference>
<dbReference type="Gene3D" id="1.10.8.60">
    <property type="match status" value="1"/>
</dbReference>
<dbReference type="GO" id="GO:0051301">
    <property type="term" value="P:cell division"/>
    <property type="evidence" value="ECO:0007669"/>
    <property type="project" value="UniProtKB-KW"/>
</dbReference>
<gene>
    <name evidence="3" type="primary">ftsH</name>
</gene>
<accession>A0A499S789</accession>
<dbReference type="InterPro" id="IPR003959">
    <property type="entry name" value="ATPase_AAA_core"/>
</dbReference>
<dbReference type="GO" id="GO:0005524">
    <property type="term" value="F:ATP binding"/>
    <property type="evidence" value="ECO:0007669"/>
    <property type="project" value="InterPro"/>
</dbReference>
<dbReference type="InterPro" id="IPR050168">
    <property type="entry name" value="AAA_ATPase_domain"/>
</dbReference>
<organism evidence="3">
    <name type="scientific">Spermatozopsis similis</name>
    <name type="common">Green alga</name>
    <dbReference type="NCBI Taxonomy" id="3192"/>
    <lineage>
        <taxon>Eukaryota</taxon>
        <taxon>Viridiplantae</taxon>
        <taxon>Chlorophyta</taxon>
        <taxon>core chlorophytes</taxon>
        <taxon>Chlorophyceae</taxon>
        <taxon>CS clade</taxon>
        <taxon>Chlamydomonadales</taxon>
        <taxon>Dunaliellaceae</taxon>
        <taxon>Spermatozopsis</taxon>
    </lineage>
</organism>
<feature type="region of interest" description="Disordered" evidence="1">
    <location>
        <begin position="715"/>
        <end position="736"/>
    </location>
</feature>
<dbReference type="PANTHER" id="PTHR23077">
    <property type="entry name" value="AAA-FAMILY ATPASE"/>
    <property type="match status" value="1"/>
</dbReference>
<protein>
    <submittedName>
        <fullName evidence="3">Cell division protein</fullName>
    </submittedName>
</protein>
<keyword evidence="3" id="KW-0132">Cell division</keyword>
<dbReference type="EMBL" id="MG778500">
    <property type="protein sequence ID" value="AYQ95150.1"/>
    <property type="molecule type" value="Genomic_DNA"/>
</dbReference>
<geneLocation type="chloroplast" evidence="3"/>
<feature type="domain" description="AAA+ ATPase" evidence="2">
    <location>
        <begin position="1681"/>
        <end position="1996"/>
    </location>
</feature>
<evidence type="ECO:0000259" key="2">
    <source>
        <dbReference type="SMART" id="SM00382"/>
    </source>
</evidence>
<sequence length="2189" mass="253139">MNIFSFKMNSTNINKFKTQPSNKKNSLTFGSKKRFFKKQMLLESILFQYMEWRELLGANSKHIGFLDKPNSTNAPKNFYTKQLIQRIKPQINLYPNLYFPKSSSYWLFPLVGLITKYTLLSAQSDLIEYDKLNYQTTSKNSGFFHTSHTNKQSYSFAKANEQSLHSASLNIKTQTSKIVPKSTGNLSSNFASSSNLFHLSEQLNKTFLEKGSFSILWSKGTNYLEEQLNPPLLLKLDPLINFSNSKIKNLSFVENLETKQPIQSYVKSAILLNALLGDETAQQLKQTENALEENFSLNFHKFLTQYDLLKNLLPPMGTSNAGNALENKDFIQQKSELNKEKNNNLYLYETSLTPSVLSQNLLKIIDQFQPESRAILSPQNWKHSLKEELEKQLKKSMLGGNIFKQNTLTESFGLETDLNTNLALEKTHIIKLKTPLFGSNNIINLDYPKSLTSSSQISNFTKIDRQQASSTIQTPVETSDLVSIRLTFKKFMNSLFTNISHSVQEDIFLINSKSDRTLSTTRKKLLNLLMENWKEDFQSQIVKEVENANRVAVGSTRTAPTKKTKTLGRRIPVESNGDFKKESLKARNIEKILRSYLSVKKRDTQNSVLPNLVKNSKQYIGLLKLDLHERSLNEKANLESKLQRTSFNSQLKIPTEKLSSEARFQKTTPYNFLNKKGLIFLRHLELERNEGLGVGDNVSFVKKFRQLARLEKLKLQQKHRRRKKQRRETRRRKKRKRVYPRPLWIRFKFYKKFLNLRHCETNNLSFKNMQIELSDNGLFNENNSLKSLNRNLNQKIYRTNKLFSSPIREKIAFKRLNYLNTIPIFSENRFYYIPKFLLSEFQRSLLKSYWLKANLTPYLRRIQISLDNMATNQKNLTSFKKLFLNILNLSDESVQASLLMDNFYPSDKEVLTLNSKNFRVFKSNQSTLSFNTNFYEQTALHSKLTDISEYNHILSQRIFYLIKNIKYNLAGNGNLRVRPYHSGRKRPEKIESKNIWTLLNQILNFEFFSNLIPKSNIDQSYRTYWALNKTNLFAFKDKNSYEKLWNFSKYREQKKSNPTKRILSKLKRSVAFEKDSKLNLEITKLQNSERKLLALVSPQLNDPTSFFKMKEKSKVLKLETPKRRLYFWWNCIPTSFVPVTQSGSFVQSNWQESAKNNDIDKFMLTKTSVTPVFAAEASNIFGVRNAKIETTFLNFCLISIHFAIIFSVLQISQVRSLLKVIFLVTTKFVNTYCFLLNWTIQRYQTTQNKVKFIDSAFERSRVFPSIKNNGGFSFPRPDGLENVSNNFNEDRSQNFDSKLESQSFDNLVYKKSQTLTSFTKKINFIRYAKTTKFWSESRGDSQILETSSDNSLKTKQLSNAFITSSTVASTNWKLLSLTKFSVTNVYAIQKFSYSFCTKILESFEGFLAFIYQFLEKPAEFMIDWIGQLFLIEWSAHLSTYMPENLENSLWKTLSKFSRQSYIFGIPGLLIQRRFFIYSETFLNLVIKSETDLIMRQKKSQIFWEIWSEILVRAVTKYNMNLSSLTTIKDEQDRLLENLLQDPTWDWSSASLQKLTPYFEFKNLQSIQHWFIKNSNLTADGLRPSVQKLGQSFVNNKESKSVFISQNLVNINSLGFAKPKQGKEWHLYQSVTLQARESDLFLEFSPPTSFKTTRPLKNATSVQQNLGNVICDIYSNILTKKIAKNILVIGPAGREKTLLIQALAGETELKIMTDNANRYAIVQRGIAIGMKLLRDVFEGLALNAPCIFLIEDIHAIGEKRSFLISEDQITSTDTTLGAERDEIHERNQMIAQITRHMITHYKKPYKGDFSMSIPTNRFNFQLFLGVTPPRTRRSNLTIDNPLDLKEIEQKDRPNSSMTPKTNTHRLMSILQLPSQEKFAPPATSPFSLLVLREQKKFKPKKRVGEQSWFGQSSQSVESSIKAQYSVRVKVAMLADLAISNLSAKLDMITELLVIIDSVRSNHGFLVFATTHVPYKLDPALRRPGRLDETLNLALQPSLKDRLEMIKLAFSDHSFVTVTNFDLLRAQGEFETKLLFDMTPLNGLIKQSLTRTFNAFDYSLLFESKPEMEIQQLFLTARTKRARHIISPNQLVIEHSKINANSIILTEEANDVPTKESNSVLFTPSFTLSKTNKSEILPFVLIKEITSKSTSHGETMGFTTSETHGFTLKSKAIGFAHAEISCSRQLTFIRK</sequence>
<dbReference type="SUPFAM" id="SSF52540">
    <property type="entry name" value="P-loop containing nucleoside triphosphate hydrolases"/>
    <property type="match status" value="1"/>
</dbReference>
<keyword evidence="3" id="KW-0150">Chloroplast</keyword>
<reference evidence="3" key="1">
    <citation type="submission" date="2018-01" db="EMBL/GenBank/DDBJ databases">
        <title>Ordinal-level systematics of Chlorophyceae.</title>
        <authorList>
            <person name="Fucikova K."/>
            <person name="Lewis P.O."/>
            <person name="Lewis L.A."/>
        </authorList>
    </citation>
    <scope>NUCLEOTIDE SEQUENCE</scope>
</reference>
<dbReference type="GeneID" id="40145331"/>
<dbReference type="InterPro" id="IPR027417">
    <property type="entry name" value="P-loop_NTPase"/>
</dbReference>
<dbReference type="Pfam" id="PF00004">
    <property type="entry name" value="AAA"/>
    <property type="match status" value="2"/>
</dbReference>